<evidence type="ECO:0000256" key="5">
    <source>
        <dbReference type="ARBA" id="ARBA00022679"/>
    </source>
</evidence>
<keyword evidence="10 11" id="KW-0472">Membrane</keyword>
<keyword evidence="5 14" id="KW-0808">Transferase</keyword>
<evidence type="ECO:0000256" key="11">
    <source>
        <dbReference type="SAM" id="Phobius"/>
    </source>
</evidence>
<evidence type="ECO:0000256" key="9">
    <source>
        <dbReference type="ARBA" id="ARBA00023012"/>
    </source>
</evidence>
<feature type="domain" description="HAMP" evidence="13">
    <location>
        <begin position="206"/>
        <end position="259"/>
    </location>
</feature>
<protein>
    <recommendedName>
        <fullName evidence="3">histidine kinase</fullName>
        <ecNumber evidence="3">2.7.13.3</ecNumber>
    </recommendedName>
</protein>
<evidence type="ECO:0000313" key="15">
    <source>
        <dbReference type="Proteomes" id="UP001195422"/>
    </source>
</evidence>
<evidence type="ECO:0000313" key="14">
    <source>
        <dbReference type="EMBL" id="MBP2398454.1"/>
    </source>
</evidence>
<dbReference type="PROSITE" id="PS50109">
    <property type="entry name" value="HIS_KIN"/>
    <property type="match status" value="1"/>
</dbReference>
<comment type="catalytic activity">
    <reaction evidence="1">
        <text>ATP + protein L-histidine = ADP + protein N-phospho-L-histidine.</text>
        <dbReference type="EC" id="2.7.13.3"/>
    </reaction>
</comment>
<evidence type="ECO:0000256" key="7">
    <source>
        <dbReference type="ARBA" id="ARBA00022777"/>
    </source>
</evidence>
<feature type="domain" description="Histidine kinase" evidence="12">
    <location>
        <begin position="274"/>
        <end position="498"/>
    </location>
</feature>
<dbReference type="PANTHER" id="PTHR45436">
    <property type="entry name" value="SENSOR HISTIDINE KINASE YKOH"/>
    <property type="match status" value="1"/>
</dbReference>
<dbReference type="SUPFAM" id="SSF47384">
    <property type="entry name" value="Homodimeric domain of signal transducing histidine kinase"/>
    <property type="match status" value="1"/>
</dbReference>
<keyword evidence="9" id="KW-0902">Two-component regulatory system</keyword>
<keyword evidence="7 14" id="KW-0418">Kinase</keyword>
<dbReference type="InterPro" id="IPR003661">
    <property type="entry name" value="HisK_dim/P_dom"/>
</dbReference>
<dbReference type="SMART" id="SM00304">
    <property type="entry name" value="HAMP"/>
    <property type="match status" value="1"/>
</dbReference>
<dbReference type="Pfam" id="PF00672">
    <property type="entry name" value="HAMP"/>
    <property type="match status" value="1"/>
</dbReference>
<dbReference type="EMBL" id="JAGIOJ010000001">
    <property type="protein sequence ID" value="MBP2398454.1"/>
    <property type="molecule type" value="Genomic_DNA"/>
</dbReference>
<evidence type="ECO:0000259" key="13">
    <source>
        <dbReference type="PROSITE" id="PS50885"/>
    </source>
</evidence>
<evidence type="ECO:0000256" key="8">
    <source>
        <dbReference type="ARBA" id="ARBA00022989"/>
    </source>
</evidence>
<dbReference type="InterPro" id="IPR003594">
    <property type="entry name" value="HATPase_dom"/>
</dbReference>
<dbReference type="CDD" id="cd00075">
    <property type="entry name" value="HATPase"/>
    <property type="match status" value="1"/>
</dbReference>
<dbReference type="SMART" id="SM00388">
    <property type="entry name" value="HisKA"/>
    <property type="match status" value="1"/>
</dbReference>
<dbReference type="PROSITE" id="PS50885">
    <property type="entry name" value="HAMP"/>
    <property type="match status" value="1"/>
</dbReference>
<dbReference type="GO" id="GO:0004673">
    <property type="term" value="F:protein histidine kinase activity"/>
    <property type="evidence" value="ECO:0007669"/>
    <property type="project" value="UniProtKB-EC"/>
</dbReference>
<dbReference type="InterPro" id="IPR004358">
    <property type="entry name" value="Sig_transdc_His_kin-like_C"/>
</dbReference>
<dbReference type="InterPro" id="IPR005467">
    <property type="entry name" value="His_kinase_dom"/>
</dbReference>
<evidence type="ECO:0000256" key="1">
    <source>
        <dbReference type="ARBA" id="ARBA00000085"/>
    </source>
</evidence>
<evidence type="ECO:0000259" key="12">
    <source>
        <dbReference type="PROSITE" id="PS50109"/>
    </source>
</evidence>
<dbReference type="SUPFAM" id="SSF55874">
    <property type="entry name" value="ATPase domain of HSP90 chaperone/DNA topoisomerase II/histidine kinase"/>
    <property type="match status" value="1"/>
</dbReference>
<name>A0ABS4XPM1_GLUPR</name>
<dbReference type="RefSeq" id="WP_188949082.1">
    <property type="nucleotide sequence ID" value="NZ_BMPH01000011.1"/>
</dbReference>
<dbReference type="Gene3D" id="3.30.565.10">
    <property type="entry name" value="Histidine kinase-like ATPase, C-terminal domain"/>
    <property type="match status" value="1"/>
</dbReference>
<dbReference type="PRINTS" id="PR00344">
    <property type="entry name" value="BCTRLSENSOR"/>
</dbReference>
<dbReference type="CDD" id="cd00082">
    <property type="entry name" value="HisKA"/>
    <property type="match status" value="1"/>
</dbReference>
<dbReference type="CDD" id="cd06225">
    <property type="entry name" value="HAMP"/>
    <property type="match status" value="1"/>
</dbReference>
<dbReference type="SMART" id="SM00387">
    <property type="entry name" value="HATPase_c"/>
    <property type="match status" value="1"/>
</dbReference>
<dbReference type="PANTHER" id="PTHR45436:SF5">
    <property type="entry name" value="SENSOR HISTIDINE KINASE TRCS"/>
    <property type="match status" value="1"/>
</dbReference>
<dbReference type="Proteomes" id="UP001195422">
    <property type="component" value="Unassembled WGS sequence"/>
</dbReference>
<evidence type="ECO:0000256" key="6">
    <source>
        <dbReference type="ARBA" id="ARBA00022692"/>
    </source>
</evidence>
<dbReference type="InterPro" id="IPR050428">
    <property type="entry name" value="TCS_sensor_his_kinase"/>
</dbReference>
<dbReference type="InterPro" id="IPR003660">
    <property type="entry name" value="HAMP_dom"/>
</dbReference>
<dbReference type="Pfam" id="PF02518">
    <property type="entry name" value="HATPase_c"/>
    <property type="match status" value="1"/>
</dbReference>
<reference evidence="14 15" key="1">
    <citation type="submission" date="2021-03" db="EMBL/GenBank/DDBJ databases">
        <title>Sequencing the genomes of 1000 actinobacteria strains.</title>
        <authorList>
            <person name="Klenk H.-P."/>
        </authorList>
    </citation>
    <scope>NUCLEOTIDE SEQUENCE [LARGE SCALE GENOMIC DNA]</scope>
    <source>
        <strain evidence="14 15">DSM 20168</strain>
    </source>
</reference>
<comment type="subcellular location">
    <subcellularLocation>
        <location evidence="2">Cell membrane</location>
    </subcellularLocation>
</comment>
<sequence>MKSIRSLWRRTTLRTKLVTVMFGLMILAIVATAVGSAHTLRISMTNQIDDQLVAAGPTMGLGLNKAYLYSVDNPGNPDGFKDFDPTLLGLNSSYADIRDEDGKIVYIMPRSRVSPSTALDSPLLNIANIDKLLETPNKPVTIPGIQSNSAGWRTMVIPLKSSSLNLFLAIPLSTVNNTAQQAAVLVLSTGLLAALVMSMIAYALTTRSLKPLTKVERTASMIAAGDLTQRVTDYPAETEVGRLSRSLNSMLAQIEKAFKDREASEQKMRRFIQDASHELRTPLVTIQGYSEFYRHGGLANPEALDSAMGRIESESKRMAQLVEDLLMLARLDEQRPMEKQPVDLLVLGQDIVEDTRVRAPDRKVTLVGLSSNQPSPASTVGDDARIRQVIANLLTNALRYTPEGTPIEIAVGVRSLVAGALDAVLEVRDHGHGIPEDDAKRIFERFYRSDASRQRETGGSGLGLAIVAAIVQQHGGSVSLSETEGGGATMAISLPYVPMPEPRDDDDFEFEPDHGKA</sequence>
<comment type="caution">
    <text evidence="14">The sequence shown here is derived from an EMBL/GenBank/DDBJ whole genome shotgun (WGS) entry which is preliminary data.</text>
</comment>
<dbReference type="Pfam" id="PF00512">
    <property type="entry name" value="HisKA"/>
    <property type="match status" value="1"/>
</dbReference>
<dbReference type="InterPro" id="IPR036097">
    <property type="entry name" value="HisK_dim/P_sf"/>
</dbReference>
<evidence type="ECO:0000256" key="10">
    <source>
        <dbReference type="ARBA" id="ARBA00023136"/>
    </source>
</evidence>
<keyword evidence="4" id="KW-0597">Phosphoprotein</keyword>
<evidence type="ECO:0000256" key="4">
    <source>
        <dbReference type="ARBA" id="ARBA00022553"/>
    </source>
</evidence>
<keyword evidence="15" id="KW-1185">Reference proteome</keyword>
<evidence type="ECO:0000256" key="3">
    <source>
        <dbReference type="ARBA" id="ARBA00012438"/>
    </source>
</evidence>
<evidence type="ECO:0000256" key="2">
    <source>
        <dbReference type="ARBA" id="ARBA00004236"/>
    </source>
</evidence>
<gene>
    <name evidence="14" type="ORF">JOF39_001535</name>
</gene>
<accession>A0ABS4XPM1</accession>
<dbReference type="EC" id="2.7.13.3" evidence="3"/>
<keyword evidence="8 11" id="KW-1133">Transmembrane helix</keyword>
<proteinExistence type="predicted"/>
<keyword evidence="6 11" id="KW-0812">Transmembrane</keyword>
<dbReference type="SUPFAM" id="SSF158472">
    <property type="entry name" value="HAMP domain-like"/>
    <property type="match status" value="1"/>
</dbReference>
<dbReference type="Gene3D" id="1.10.287.130">
    <property type="match status" value="1"/>
</dbReference>
<organism evidence="14 15">
    <name type="scientific">Glutamicibacter protophormiae</name>
    <name type="common">Brevibacterium protophormiae</name>
    <dbReference type="NCBI Taxonomy" id="37930"/>
    <lineage>
        <taxon>Bacteria</taxon>
        <taxon>Bacillati</taxon>
        <taxon>Actinomycetota</taxon>
        <taxon>Actinomycetes</taxon>
        <taxon>Micrococcales</taxon>
        <taxon>Micrococcaceae</taxon>
        <taxon>Glutamicibacter</taxon>
    </lineage>
</organism>
<dbReference type="InterPro" id="IPR036890">
    <property type="entry name" value="HATPase_C_sf"/>
</dbReference>
<feature type="transmembrane region" description="Helical" evidence="11">
    <location>
        <begin position="182"/>
        <end position="204"/>
    </location>
</feature>
<dbReference type="Gene3D" id="6.10.340.10">
    <property type="match status" value="1"/>
</dbReference>